<evidence type="ECO:0000313" key="1">
    <source>
        <dbReference type="EMBL" id="GAI41824.1"/>
    </source>
</evidence>
<proteinExistence type="predicted"/>
<feature type="non-terminal residue" evidence="1">
    <location>
        <position position="37"/>
    </location>
</feature>
<gene>
    <name evidence="1" type="ORF">S06H3_48405</name>
</gene>
<comment type="caution">
    <text evidence="1">The sequence shown here is derived from an EMBL/GenBank/DDBJ whole genome shotgun (WGS) entry which is preliminary data.</text>
</comment>
<sequence>MEAAFSKLGKISIIPNYTPNSTYSKGCVQGCDCFALP</sequence>
<reference evidence="1" key="1">
    <citation type="journal article" date="2014" name="Front. Microbiol.">
        <title>High frequency of phylogenetically diverse reductive dehalogenase-homologous genes in deep subseafloor sedimentary metagenomes.</title>
        <authorList>
            <person name="Kawai M."/>
            <person name="Futagami T."/>
            <person name="Toyoda A."/>
            <person name="Takaki Y."/>
            <person name="Nishi S."/>
            <person name="Hori S."/>
            <person name="Arai W."/>
            <person name="Tsubouchi T."/>
            <person name="Morono Y."/>
            <person name="Uchiyama I."/>
            <person name="Ito T."/>
            <person name="Fujiyama A."/>
            <person name="Inagaki F."/>
            <person name="Takami H."/>
        </authorList>
    </citation>
    <scope>NUCLEOTIDE SEQUENCE</scope>
    <source>
        <strain evidence="1">Expedition CK06-06</strain>
    </source>
</reference>
<protein>
    <submittedName>
        <fullName evidence="1">Uncharacterized protein</fullName>
    </submittedName>
</protein>
<accession>X1QEX0</accession>
<dbReference type="AlphaFoldDB" id="X1QEX0"/>
<organism evidence="1">
    <name type="scientific">marine sediment metagenome</name>
    <dbReference type="NCBI Taxonomy" id="412755"/>
    <lineage>
        <taxon>unclassified sequences</taxon>
        <taxon>metagenomes</taxon>
        <taxon>ecological metagenomes</taxon>
    </lineage>
</organism>
<dbReference type="EMBL" id="BARV01030478">
    <property type="protein sequence ID" value="GAI41824.1"/>
    <property type="molecule type" value="Genomic_DNA"/>
</dbReference>
<name>X1QEX0_9ZZZZ</name>